<sequence>MPQRWHVREENSSYTDHDRLFKQLIETFFVDFMKAIHDMPEEEEVKVMELMNSWEKKGMEKGLQQGLQRGRTEAQLEIAKRLLKMGMSLEDVVKATGVEQEEIEQLAKQEDDKV</sequence>
<protein>
    <submittedName>
        <fullName evidence="1">Transposase YdaD</fullName>
    </submittedName>
</protein>
<name>A0ABU0CTB5_9BACI</name>
<proteinExistence type="predicted"/>
<comment type="caution">
    <text evidence="1">The sequence shown here is derived from an EMBL/GenBank/DDBJ whole genome shotgun (WGS) entry which is preliminary data.</text>
</comment>
<accession>A0ABU0CTB5</accession>
<dbReference type="PANTHER" id="PTHR34611">
    <property type="match status" value="1"/>
</dbReference>
<reference evidence="1 2" key="1">
    <citation type="submission" date="2023-07" db="EMBL/GenBank/DDBJ databases">
        <title>Genomic Encyclopedia of Type Strains, Phase IV (KMG-IV): sequencing the most valuable type-strain genomes for metagenomic binning, comparative biology and taxonomic classification.</title>
        <authorList>
            <person name="Goeker M."/>
        </authorList>
    </citation>
    <scope>NUCLEOTIDE SEQUENCE [LARGE SCALE GENOMIC DNA]</scope>
    <source>
        <strain evidence="1 2">DSM 17740</strain>
    </source>
</reference>
<gene>
    <name evidence="1" type="ORF">J2S00_001531</name>
</gene>
<evidence type="ECO:0000313" key="1">
    <source>
        <dbReference type="EMBL" id="MDQ0338745.1"/>
    </source>
</evidence>
<dbReference type="Proteomes" id="UP001232445">
    <property type="component" value="Unassembled WGS sequence"/>
</dbReference>
<organism evidence="1 2">
    <name type="scientific">Caldalkalibacillus uzonensis</name>
    <dbReference type="NCBI Taxonomy" id="353224"/>
    <lineage>
        <taxon>Bacteria</taxon>
        <taxon>Bacillati</taxon>
        <taxon>Bacillota</taxon>
        <taxon>Bacilli</taxon>
        <taxon>Bacillales</taxon>
        <taxon>Bacillaceae</taxon>
        <taxon>Caldalkalibacillus</taxon>
    </lineage>
</organism>
<dbReference type="InterPro" id="IPR051699">
    <property type="entry name" value="Rpn/YhgA-like_nuclease"/>
</dbReference>
<evidence type="ECO:0000313" key="2">
    <source>
        <dbReference type="Proteomes" id="UP001232445"/>
    </source>
</evidence>
<dbReference type="RefSeq" id="WP_307337587.1">
    <property type="nucleotide sequence ID" value="NZ_JAUSUQ010000004.1"/>
</dbReference>
<dbReference type="PANTHER" id="PTHR34611:SF2">
    <property type="entry name" value="INACTIVE RECOMBINATION-PROMOTING NUCLEASE-LIKE PROTEIN RPNE-RELATED"/>
    <property type="match status" value="1"/>
</dbReference>
<keyword evidence="2" id="KW-1185">Reference proteome</keyword>
<dbReference type="EMBL" id="JAUSUQ010000004">
    <property type="protein sequence ID" value="MDQ0338745.1"/>
    <property type="molecule type" value="Genomic_DNA"/>
</dbReference>